<dbReference type="Proteomes" id="UP000000323">
    <property type="component" value="Chromosome 2"/>
</dbReference>
<comment type="function">
    <text evidence="1">Catalyzes the specific phosphorylation of 1,6-anhydro-N-acetylmuramic acid (anhMurNAc) with the simultaneous cleavage of the 1,6-anhydro ring, generating MurNAc-6-P. Is required for the utilization of anhMurNAc either imported from the medium or derived from its own cell wall murein, and thus plays a role in cell wall recycling.</text>
</comment>
<dbReference type="STRING" id="525904.Tter_2147"/>
<dbReference type="InterPro" id="IPR005338">
    <property type="entry name" value="Anhydro_N_Ac-Mur_kinase"/>
</dbReference>
<dbReference type="NCBIfam" id="NF007148">
    <property type="entry name" value="PRK09585.3-2"/>
    <property type="match status" value="1"/>
</dbReference>
<protein>
    <recommendedName>
        <fullName evidence="1">Anhydro-N-acetylmuramic acid kinase</fullName>
        <ecNumber evidence="1">2.7.1.170</ecNumber>
    </recommendedName>
    <alternativeName>
        <fullName evidence="1">AnhMurNAc kinase</fullName>
    </alternativeName>
</protein>
<evidence type="ECO:0000256" key="1">
    <source>
        <dbReference type="HAMAP-Rule" id="MF_01270"/>
    </source>
</evidence>
<dbReference type="Pfam" id="PF03702">
    <property type="entry name" value="AnmK"/>
    <property type="match status" value="1"/>
</dbReference>
<dbReference type="GO" id="GO:0097175">
    <property type="term" value="P:1,6-anhydro-N-acetyl-beta-muramic acid catabolic process"/>
    <property type="evidence" value="ECO:0007669"/>
    <property type="project" value="UniProtKB-UniRule"/>
</dbReference>
<dbReference type="CDD" id="cd24050">
    <property type="entry name" value="ASKHA_NBD_ANMK"/>
    <property type="match status" value="1"/>
</dbReference>
<dbReference type="AlphaFoldDB" id="D1CH27"/>
<accession>D1CH27</accession>
<evidence type="ECO:0000313" key="3">
    <source>
        <dbReference type="Proteomes" id="UP000000323"/>
    </source>
</evidence>
<dbReference type="KEGG" id="ttr:Tter_2147"/>
<name>D1CH27_THET1</name>
<keyword evidence="1" id="KW-0067">ATP-binding</keyword>
<dbReference type="HAMAP" id="MF_01270">
    <property type="entry name" value="AnhMurNAc_kinase"/>
    <property type="match status" value="1"/>
</dbReference>
<sequence length="399" mass="43050">MRAPDGTDQQELICVGLMSGTSVDGVDVAVVAIAGAPPSLRVRLLHFETLPYDEEIRQKIFRLFEPAATIPELADLHFVLGHAFADAVLTVLGRAGIEPSQVAFISSHGQTVYHHPEPTPIGHYRVTSTFQIGEPAVIAERTGITVISDFRPRDMAAGGQGAPLVPFVDLLLFSHPHKGRIAANIGGIANLTVLPAGCSPEQVVAFDTGPGNMLIDGLVRRMTGGRLAYDRDGQIARSGRVHEELLAKWLDHTYLSQPPPKSTGRETFGEQCAQQWWEEGQRLDIPPEDLVATATEFTVRSFTRAIREFVLPKHPIAEVIVGGGGVHNPVIMEGIARALPYQRVMLQEATGIPSDAKEAVAFAVLGYETLHLRPNNLPSATGARHSVILGKLTPGQPRG</sequence>
<dbReference type="EMBL" id="CP001826">
    <property type="protein sequence ID" value="ACZ43048.1"/>
    <property type="molecule type" value="Genomic_DNA"/>
</dbReference>
<dbReference type="PANTHER" id="PTHR30605:SF0">
    <property type="entry name" value="ANHYDRO-N-ACETYLMURAMIC ACID KINASE"/>
    <property type="match status" value="1"/>
</dbReference>
<keyword evidence="1" id="KW-0547">Nucleotide-binding</keyword>
<gene>
    <name evidence="1" type="primary">anmK</name>
    <name evidence="2" type="ordered locus">Tter_2147</name>
</gene>
<dbReference type="GO" id="GO:0016773">
    <property type="term" value="F:phosphotransferase activity, alcohol group as acceptor"/>
    <property type="evidence" value="ECO:0007669"/>
    <property type="project" value="UniProtKB-UniRule"/>
</dbReference>
<dbReference type="InterPro" id="IPR043129">
    <property type="entry name" value="ATPase_NBD"/>
</dbReference>
<organism evidence="2 3">
    <name type="scientific">Thermobaculum terrenum (strain ATCC BAA-798 / CCMEE 7001 / YNP1)</name>
    <dbReference type="NCBI Taxonomy" id="525904"/>
    <lineage>
        <taxon>Bacteria</taxon>
        <taxon>Bacillati</taxon>
        <taxon>Chloroflexota</taxon>
        <taxon>Chloroflexia</taxon>
        <taxon>Candidatus Thermobaculales</taxon>
        <taxon>Candidatus Thermobaculaceae</taxon>
        <taxon>Thermobaculum</taxon>
    </lineage>
</organism>
<dbReference type="GO" id="GO:0016301">
    <property type="term" value="F:kinase activity"/>
    <property type="evidence" value="ECO:0007669"/>
    <property type="project" value="UniProtKB-KW"/>
</dbReference>
<dbReference type="HOGENOM" id="CLU_038782_1_0_0"/>
<dbReference type="GO" id="GO:0009254">
    <property type="term" value="P:peptidoglycan turnover"/>
    <property type="evidence" value="ECO:0007669"/>
    <property type="project" value="UniProtKB-UniRule"/>
</dbReference>
<comment type="similarity">
    <text evidence="1">Belongs to the anhydro-N-acetylmuramic acid kinase family.</text>
</comment>
<proteinExistence type="inferred from homology"/>
<reference evidence="3" key="1">
    <citation type="journal article" date="2010" name="Stand. Genomic Sci.">
        <title>Complete genome sequence of 'Thermobaculum terrenum' type strain (YNP1).</title>
        <authorList>
            <person name="Kiss H."/>
            <person name="Cleland D."/>
            <person name="Lapidus A."/>
            <person name="Lucas S."/>
            <person name="Glavina Del Rio T."/>
            <person name="Nolan M."/>
            <person name="Tice H."/>
            <person name="Han C."/>
            <person name="Goodwin L."/>
            <person name="Pitluck S."/>
            <person name="Liolios K."/>
            <person name="Ivanova N."/>
            <person name="Mavromatis K."/>
            <person name="Ovchinnikova G."/>
            <person name="Pati A."/>
            <person name="Chen A."/>
            <person name="Palaniappan K."/>
            <person name="Land M."/>
            <person name="Hauser L."/>
            <person name="Chang Y."/>
            <person name="Jeffries C."/>
            <person name="Lu M."/>
            <person name="Brettin T."/>
            <person name="Detter J."/>
            <person name="Goker M."/>
            <person name="Tindall B."/>
            <person name="Beck B."/>
            <person name="McDermott T."/>
            <person name="Woyke T."/>
            <person name="Bristow J."/>
            <person name="Eisen J."/>
            <person name="Markowitz V."/>
            <person name="Hugenholtz P."/>
            <person name="Kyrpides N."/>
            <person name="Klenk H."/>
            <person name="Cheng J."/>
        </authorList>
    </citation>
    <scope>NUCLEOTIDE SEQUENCE [LARGE SCALE GENOMIC DNA]</scope>
    <source>
        <strain evidence="3">ATCC BAA-798 / YNP1</strain>
    </source>
</reference>
<comment type="catalytic activity">
    <reaction evidence="1">
        <text>1,6-anhydro-N-acetyl-beta-muramate + ATP + H2O = N-acetyl-D-muramate 6-phosphate + ADP + H(+)</text>
        <dbReference type="Rhea" id="RHEA:24952"/>
        <dbReference type="ChEBI" id="CHEBI:15377"/>
        <dbReference type="ChEBI" id="CHEBI:15378"/>
        <dbReference type="ChEBI" id="CHEBI:30616"/>
        <dbReference type="ChEBI" id="CHEBI:58690"/>
        <dbReference type="ChEBI" id="CHEBI:58722"/>
        <dbReference type="ChEBI" id="CHEBI:456216"/>
        <dbReference type="EC" id="2.7.1.170"/>
    </reaction>
</comment>
<dbReference type="SUPFAM" id="SSF53067">
    <property type="entry name" value="Actin-like ATPase domain"/>
    <property type="match status" value="1"/>
</dbReference>
<dbReference type="GO" id="GO:0006040">
    <property type="term" value="P:amino sugar metabolic process"/>
    <property type="evidence" value="ECO:0007669"/>
    <property type="project" value="InterPro"/>
</dbReference>
<dbReference type="eggNOG" id="COG2377">
    <property type="taxonomic scope" value="Bacteria"/>
</dbReference>
<feature type="binding site" evidence="1">
    <location>
        <begin position="20"/>
        <end position="27"/>
    </location>
    <ligand>
        <name>ATP</name>
        <dbReference type="ChEBI" id="CHEBI:30616"/>
    </ligand>
</feature>
<dbReference type="GO" id="GO:0005524">
    <property type="term" value="F:ATP binding"/>
    <property type="evidence" value="ECO:0007669"/>
    <property type="project" value="UniProtKB-UniRule"/>
</dbReference>
<keyword evidence="1" id="KW-0119">Carbohydrate metabolism</keyword>
<dbReference type="OrthoDB" id="9763949at2"/>
<evidence type="ECO:0000313" key="2">
    <source>
        <dbReference type="EMBL" id="ACZ43048.1"/>
    </source>
</evidence>
<keyword evidence="3" id="KW-1185">Reference proteome</keyword>
<dbReference type="UniPathway" id="UPA00544"/>
<comment type="pathway">
    <text evidence="1">Cell wall biogenesis; peptidoglycan recycling.</text>
</comment>
<keyword evidence="1" id="KW-0808">Transferase</keyword>
<dbReference type="Gene3D" id="3.30.420.40">
    <property type="match status" value="2"/>
</dbReference>
<keyword evidence="1" id="KW-0418">Kinase</keyword>
<dbReference type="UniPathway" id="UPA00343"/>
<dbReference type="PANTHER" id="PTHR30605">
    <property type="entry name" value="ANHYDRO-N-ACETYLMURAMIC ACID KINASE"/>
    <property type="match status" value="1"/>
</dbReference>
<comment type="pathway">
    <text evidence="1">Amino-sugar metabolism; 1,6-anhydro-N-acetylmuramate degradation.</text>
</comment>
<dbReference type="RefSeq" id="WP_012876079.1">
    <property type="nucleotide sequence ID" value="NC_013526.1"/>
</dbReference>
<dbReference type="EC" id="2.7.1.170" evidence="1"/>